<evidence type="ECO:0000313" key="2">
    <source>
        <dbReference type="Proteomes" id="UP001148838"/>
    </source>
</evidence>
<protein>
    <submittedName>
        <fullName evidence="1">Uncharacterized protein</fullName>
    </submittedName>
</protein>
<proteinExistence type="predicted"/>
<keyword evidence="2" id="KW-1185">Reference proteome</keyword>
<comment type="caution">
    <text evidence="1">The sequence shown here is derived from an EMBL/GenBank/DDBJ whole genome shotgun (WGS) entry which is preliminary data.</text>
</comment>
<sequence>MYTLRGDSPLYTVQEYHKHQHKDLCNVHSGRLNCWGIPHQVCILGDSLELVPHNLAGKNMLAVSQSLYTVNLAHKAKDCKGFRQEQE</sequence>
<dbReference type="EMBL" id="JAJSOF020000029">
    <property type="protein sequence ID" value="KAJ4432715.1"/>
    <property type="molecule type" value="Genomic_DNA"/>
</dbReference>
<gene>
    <name evidence="1" type="ORF">ANN_21352</name>
</gene>
<organism evidence="1 2">
    <name type="scientific">Periplaneta americana</name>
    <name type="common">American cockroach</name>
    <name type="synonym">Blatta americana</name>
    <dbReference type="NCBI Taxonomy" id="6978"/>
    <lineage>
        <taxon>Eukaryota</taxon>
        <taxon>Metazoa</taxon>
        <taxon>Ecdysozoa</taxon>
        <taxon>Arthropoda</taxon>
        <taxon>Hexapoda</taxon>
        <taxon>Insecta</taxon>
        <taxon>Pterygota</taxon>
        <taxon>Neoptera</taxon>
        <taxon>Polyneoptera</taxon>
        <taxon>Dictyoptera</taxon>
        <taxon>Blattodea</taxon>
        <taxon>Blattoidea</taxon>
        <taxon>Blattidae</taxon>
        <taxon>Blattinae</taxon>
        <taxon>Periplaneta</taxon>
    </lineage>
</organism>
<dbReference type="Proteomes" id="UP001148838">
    <property type="component" value="Unassembled WGS sequence"/>
</dbReference>
<evidence type="ECO:0000313" key="1">
    <source>
        <dbReference type="EMBL" id="KAJ4432715.1"/>
    </source>
</evidence>
<name>A0ABQ8SF59_PERAM</name>
<reference evidence="1 2" key="1">
    <citation type="journal article" date="2022" name="Allergy">
        <title>Genome assembly and annotation of Periplaneta americana reveal a comprehensive cockroach allergen profile.</title>
        <authorList>
            <person name="Wang L."/>
            <person name="Xiong Q."/>
            <person name="Saelim N."/>
            <person name="Wang L."/>
            <person name="Nong W."/>
            <person name="Wan A.T."/>
            <person name="Shi M."/>
            <person name="Liu X."/>
            <person name="Cao Q."/>
            <person name="Hui J.H.L."/>
            <person name="Sookrung N."/>
            <person name="Leung T.F."/>
            <person name="Tungtrongchitr A."/>
            <person name="Tsui S.K.W."/>
        </authorList>
    </citation>
    <scope>NUCLEOTIDE SEQUENCE [LARGE SCALE GENOMIC DNA]</scope>
    <source>
        <strain evidence="1">PWHHKU_190912</strain>
    </source>
</reference>
<accession>A0ABQ8SF59</accession>